<dbReference type="Pfam" id="PF21722">
    <property type="entry name" value="Gly_rich_2"/>
    <property type="match status" value="1"/>
</dbReference>
<feature type="region of interest" description="Disordered" evidence="1">
    <location>
        <begin position="285"/>
        <end position="336"/>
    </location>
</feature>
<proteinExistence type="predicted"/>
<organism evidence="3">
    <name type="scientific">Enterocloster phage PMBT24</name>
    <dbReference type="NCBI Taxonomy" id="3025413"/>
    <lineage>
        <taxon>Viruses</taxon>
        <taxon>Duplodnaviria</taxon>
        <taxon>Heunggongvirae</taxon>
        <taxon>Uroviricota</taxon>
        <taxon>Caudoviricetes</taxon>
    </lineage>
</organism>
<feature type="compositionally biased region" description="Gly residues" evidence="1">
    <location>
        <begin position="310"/>
        <end position="332"/>
    </location>
</feature>
<feature type="domain" description="Glycine-rich" evidence="2">
    <location>
        <begin position="190"/>
        <end position="412"/>
    </location>
</feature>
<feature type="compositionally biased region" description="Gly residues" evidence="1">
    <location>
        <begin position="290"/>
        <end position="303"/>
    </location>
</feature>
<sequence>MSVLNRFPTGGAPTDGLTATPGEVLSGYKFVGASTDDVQVGTLQLTGNAATNHVLSGTTFYTNNPKNKLTGYMAINNIRGFSVSLISGRNVTVQWTNPVQTAGYPYSGVYVKYQTGSYPTPSTGTQAYKGVGSSGASGAVSQINLTMPSLGTTYYFICYSYCITSNGELIGLPWQTTVNTGSSQIITINATQNYTIPAGYNSVDLFCVGGGGSGSWMNSKYTYGGGGGGGGYTSTVGNVAVSAGQVLYCVVGNGGSGTGASGAASTVFRNGVVLCSADGGKSNTSTTYDGGSGGSGGGGGGQRDGNIPGQWGGSNGAGGGSVAASGSGGRGQGFTTTAFRENWGTVYSGGGGGAGANTGSGGGGNAGGGGGGGAYGGGGWGSANTGGGGGGQYWPNGTNGGNGGSGVILIRIK</sequence>
<protein>
    <submittedName>
        <fullName evidence="3">Glycine rich protein</fullName>
    </submittedName>
</protein>
<evidence type="ECO:0000256" key="1">
    <source>
        <dbReference type="SAM" id="MobiDB-lite"/>
    </source>
</evidence>
<dbReference type="EMBL" id="OQ326496">
    <property type="protein sequence ID" value="WDQ45518.1"/>
    <property type="molecule type" value="Genomic_DNA"/>
</dbReference>
<reference evidence="3" key="2">
    <citation type="journal article" date="2024" name="Heliyon">
        <title>Complete genome sequence of the novel virulent phage PMBT24 infecting Enterocloster bolteae from the human gut.</title>
        <authorList>
            <person name="Sprotte S."/>
            <person name="Brinks E."/>
            <person name="Neve H."/>
            <person name="Franz C.M.A.P."/>
        </authorList>
    </citation>
    <scope>NUCLEOTIDE SEQUENCE</scope>
</reference>
<reference evidence="3" key="1">
    <citation type="submission" date="2023-01" db="EMBL/GenBank/DDBJ databases">
        <authorList>
            <person name="Sprotte S."/>
            <person name="Brinks E."/>
        </authorList>
    </citation>
    <scope>NUCLEOTIDE SEQUENCE</scope>
</reference>
<evidence type="ECO:0000313" key="3">
    <source>
        <dbReference type="EMBL" id="WDQ45518.1"/>
    </source>
</evidence>
<evidence type="ECO:0000259" key="2">
    <source>
        <dbReference type="Pfam" id="PF21722"/>
    </source>
</evidence>
<name>A0AAT9TRN6_9CAUD</name>
<accession>A0AAT9TRN6</accession>
<dbReference type="InterPro" id="IPR049304">
    <property type="entry name" value="Gly_rich_dom"/>
</dbReference>